<organism evidence="1 2">
    <name type="scientific">Pristionchus entomophagus</name>
    <dbReference type="NCBI Taxonomy" id="358040"/>
    <lineage>
        <taxon>Eukaryota</taxon>
        <taxon>Metazoa</taxon>
        <taxon>Ecdysozoa</taxon>
        <taxon>Nematoda</taxon>
        <taxon>Chromadorea</taxon>
        <taxon>Rhabditida</taxon>
        <taxon>Rhabditina</taxon>
        <taxon>Diplogasteromorpha</taxon>
        <taxon>Diplogasteroidea</taxon>
        <taxon>Neodiplogasteridae</taxon>
        <taxon>Pristionchus</taxon>
    </lineage>
</organism>
<dbReference type="EMBL" id="BTSX01000006">
    <property type="protein sequence ID" value="GMT05557.1"/>
    <property type="molecule type" value="Genomic_DNA"/>
</dbReference>
<keyword evidence="2" id="KW-1185">Reference proteome</keyword>
<feature type="non-terminal residue" evidence="1">
    <location>
        <position position="1"/>
    </location>
</feature>
<dbReference type="SUPFAM" id="SSF57850">
    <property type="entry name" value="RING/U-box"/>
    <property type="match status" value="1"/>
</dbReference>
<evidence type="ECO:0008006" key="3">
    <source>
        <dbReference type="Google" id="ProtNLM"/>
    </source>
</evidence>
<evidence type="ECO:0000313" key="2">
    <source>
        <dbReference type="Proteomes" id="UP001432027"/>
    </source>
</evidence>
<evidence type="ECO:0000313" key="1">
    <source>
        <dbReference type="EMBL" id="GMT05557.1"/>
    </source>
</evidence>
<name>A0AAV5UFA6_9BILA</name>
<protein>
    <recommendedName>
        <fullName evidence="3">RING-type domain-containing protein</fullName>
    </recommendedName>
</protein>
<accession>A0AAV5UFA6</accession>
<dbReference type="AlphaFoldDB" id="A0AAV5UFA6"/>
<gene>
    <name evidence="1" type="ORF">PENTCL1PPCAC_27731</name>
</gene>
<proteinExistence type="predicted"/>
<dbReference type="Proteomes" id="UP001432027">
    <property type="component" value="Unassembled WGS sequence"/>
</dbReference>
<reference evidence="1" key="1">
    <citation type="submission" date="2023-10" db="EMBL/GenBank/DDBJ databases">
        <title>Genome assembly of Pristionchus species.</title>
        <authorList>
            <person name="Yoshida K."/>
            <person name="Sommer R.J."/>
        </authorList>
    </citation>
    <scope>NUCLEOTIDE SEQUENCE</scope>
    <source>
        <strain evidence="1">RS0144</strain>
    </source>
</reference>
<comment type="caution">
    <text evidence="1">The sequence shown here is derived from an EMBL/GenBank/DDBJ whole genome shotgun (WGS) entry which is preliminary data.</text>
</comment>
<sequence>LKFPEYQTAFATRTSKIRTDPSQSLHQIEDKKKYTRSFPIEFVNLLIGWTCKEKECNKIFSKDDLPMIARCGHYFHNDCVQPGENTICSSCNDLVTREWLREEKILKDIINALAQDGYRCNECEEMHPRDNSVARVSDNGPMYFCVRCASRNGDNSVICSDRKVEVVWYRWIVRTATSEVPEYSAVIV</sequence>